<comment type="similarity">
    <text evidence="3 9">Belongs to the COA3 family.</text>
</comment>
<evidence type="ECO:0000313" key="12">
    <source>
        <dbReference type="Proteomes" id="UP000799750"/>
    </source>
</evidence>
<keyword evidence="6 9" id="KW-1133">Transmembrane helix</keyword>
<protein>
    <recommendedName>
        <fullName evidence="9">Cytochrome c oxidase assembly factor 3</fullName>
    </recommendedName>
</protein>
<proteinExistence type="inferred from homology"/>
<keyword evidence="7 9" id="KW-0496">Mitochondrion</keyword>
<dbReference type="GO" id="GO:0033617">
    <property type="term" value="P:mitochondrial respiratory chain complex IV assembly"/>
    <property type="evidence" value="ECO:0007669"/>
    <property type="project" value="UniProtKB-UniRule"/>
</dbReference>
<dbReference type="Pfam" id="PF09813">
    <property type="entry name" value="Coa3_cc"/>
    <property type="match status" value="1"/>
</dbReference>
<comment type="subcellular location">
    <subcellularLocation>
        <location evidence="2">Mitochondrion membrane</location>
        <topology evidence="2">Single-pass membrane protein</topology>
    </subcellularLocation>
</comment>
<dbReference type="OrthoDB" id="10018333at2759"/>
<keyword evidence="8 9" id="KW-0472">Membrane</keyword>
<name>A0A6A6R213_9PEZI</name>
<sequence>MDERWDHQGFTFDDASTQLPRLLRNHNHSQTARMPIIPRSSYYDKNYKQSAALIRARQPFLLKNIATGAAIFAFTISVYAFTIKAVSQDEFSDVKVPDKPTEPARA</sequence>
<reference evidence="11" key="1">
    <citation type="journal article" date="2020" name="Stud. Mycol.">
        <title>101 Dothideomycetes genomes: a test case for predicting lifestyles and emergence of pathogens.</title>
        <authorList>
            <person name="Haridas S."/>
            <person name="Albert R."/>
            <person name="Binder M."/>
            <person name="Bloem J."/>
            <person name="Labutti K."/>
            <person name="Salamov A."/>
            <person name="Andreopoulos B."/>
            <person name="Baker S."/>
            <person name="Barry K."/>
            <person name="Bills G."/>
            <person name="Bluhm B."/>
            <person name="Cannon C."/>
            <person name="Castanera R."/>
            <person name="Culley D."/>
            <person name="Daum C."/>
            <person name="Ezra D."/>
            <person name="Gonzalez J."/>
            <person name="Henrissat B."/>
            <person name="Kuo A."/>
            <person name="Liang C."/>
            <person name="Lipzen A."/>
            <person name="Lutzoni F."/>
            <person name="Magnuson J."/>
            <person name="Mondo S."/>
            <person name="Nolan M."/>
            <person name="Ohm R."/>
            <person name="Pangilinan J."/>
            <person name="Park H.-J."/>
            <person name="Ramirez L."/>
            <person name="Alfaro M."/>
            <person name="Sun H."/>
            <person name="Tritt A."/>
            <person name="Yoshinaga Y."/>
            <person name="Zwiers L.-H."/>
            <person name="Turgeon B."/>
            <person name="Goodwin S."/>
            <person name="Spatafora J."/>
            <person name="Crous P."/>
            <person name="Grigoriev I."/>
        </authorList>
    </citation>
    <scope>NUCLEOTIDE SEQUENCE</scope>
    <source>
        <strain evidence="11">CBS 269.34</strain>
    </source>
</reference>
<organism evidence="11 12">
    <name type="scientific">Lophium mytilinum</name>
    <dbReference type="NCBI Taxonomy" id="390894"/>
    <lineage>
        <taxon>Eukaryota</taxon>
        <taxon>Fungi</taxon>
        <taxon>Dikarya</taxon>
        <taxon>Ascomycota</taxon>
        <taxon>Pezizomycotina</taxon>
        <taxon>Dothideomycetes</taxon>
        <taxon>Pleosporomycetidae</taxon>
        <taxon>Mytilinidiales</taxon>
        <taxon>Mytilinidiaceae</taxon>
        <taxon>Lophium</taxon>
    </lineage>
</organism>
<keyword evidence="5 9" id="KW-0812">Transmembrane</keyword>
<evidence type="ECO:0000256" key="6">
    <source>
        <dbReference type="ARBA" id="ARBA00022989"/>
    </source>
</evidence>
<comment type="subunit">
    <text evidence="4 9">Component of 250-400 kDa complexes called cytochrome oxidase assembly intermediates or COA complexes.</text>
</comment>
<evidence type="ECO:0000256" key="5">
    <source>
        <dbReference type="ARBA" id="ARBA00022692"/>
    </source>
</evidence>
<evidence type="ECO:0000256" key="1">
    <source>
        <dbReference type="ARBA" id="ARBA00003064"/>
    </source>
</evidence>
<dbReference type="InterPro" id="IPR018628">
    <property type="entry name" value="Coa3_CC"/>
</dbReference>
<evidence type="ECO:0000256" key="2">
    <source>
        <dbReference type="ARBA" id="ARBA00004304"/>
    </source>
</evidence>
<dbReference type="PANTHER" id="PTHR15642:SF3">
    <property type="entry name" value="CYTOCHROME C OXIDASE ASSEMBLY FACTOR 3 HOMOLOG, MITOCHONDRIAL"/>
    <property type="match status" value="1"/>
</dbReference>
<evidence type="ECO:0000256" key="9">
    <source>
        <dbReference type="RuleBase" id="RU367056"/>
    </source>
</evidence>
<dbReference type="PANTHER" id="PTHR15642">
    <property type="entry name" value="CYTOCHROME C OXIDASE ASSEMBLY FACTOR 3, MITOCHONDRIAL"/>
    <property type="match status" value="1"/>
</dbReference>
<evidence type="ECO:0000313" key="11">
    <source>
        <dbReference type="EMBL" id="KAF2498546.1"/>
    </source>
</evidence>
<dbReference type="InterPro" id="IPR041752">
    <property type="entry name" value="Coa3"/>
</dbReference>
<dbReference type="AlphaFoldDB" id="A0A6A6R213"/>
<dbReference type="GO" id="GO:0005743">
    <property type="term" value="C:mitochondrial inner membrane"/>
    <property type="evidence" value="ECO:0007669"/>
    <property type="project" value="UniProtKB-UniRule"/>
</dbReference>
<evidence type="ECO:0000256" key="8">
    <source>
        <dbReference type="ARBA" id="ARBA00023136"/>
    </source>
</evidence>
<evidence type="ECO:0000256" key="3">
    <source>
        <dbReference type="ARBA" id="ARBA00007035"/>
    </source>
</evidence>
<dbReference type="Proteomes" id="UP000799750">
    <property type="component" value="Unassembled WGS sequence"/>
</dbReference>
<evidence type="ECO:0000256" key="7">
    <source>
        <dbReference type="ARBA" id="ARBA00023128"/>
    </source>
</evidence>
<feature type="transmembrane region" description="Helical" evidence="9">
    <location>
        <begin position="60"/>
        <end position="81"/>
    </location>
</feature>
<evidence type="ECO:0000256" key="4">
    <source>
        <dbReference type="ARBA" id="ARBA00011351"/>
    </source>
</evidence>
<keyword evidence="12" id="KW-1185">Reference proteome</keyword>
<comment type="function">
    <text evidence="1 9">Required for assembly of cytochrome c oxidase (complex IV).</text>
</comment>
<gene>
    <name evidence="11" type="ORF">BU16DRAFT_615576</name>
</gene>
<evidence type="ECO:0000259" key="10">
    <source>
        <dbReference type="Pfam" id="PF09813"/>
    </source>
</evidence>
<accession>A0A6A6R213</accession>
<dbReference type="EMBL" id="MU004185">
    <property type="protein sequence ID" value="KAF2498546.1"/>
    <property type="molecule type" value="Genomic_DNA"/>
</dbReference>
<feature type="domain" description="Cytochrome c oxidase assembly factor 3 mitochondrial coiled-coil" evidence="10">
    <location>
        <begin position="53"/>
        <end position="93"/>
    </location>
</feature>
<keyword evidence="9" id="KW-0999">Mitochondrion inner membrane</keyword>